<keyword evidence="1" id="KW-0812">Transmembrane</keyword>
<feature type="transmembrane region" description="Helical" evidence="1">
    <location>
        <begin position="123"/>
        <end position="142"/>
    </location>
</feature>
<name>A0A1M6P3J3_9FLAO</name>
<dbReference type="AlphaFoldDB" id="A0A1M6P3J3"/>
<feature type="transmembrane region" description="Helical" evidence="1">
    <location>
        <begin position="163"/>
        <end position="188"/>
    </location>
</feature>
<keyword evidence="1" id="KW-0472">Membrane</keyword>
<dbReference type="Proteomes" id="UP000198940">
    <property type="component" value="Unassembled WGS sequence"/>
</dbReference>
<proteinExistence type="predicted"/>
<evidence type="ECO:0000313" key="2">
    <source>
        <dbReference type="EMBL" id="SFB66298.1"/>
    </source>
</evidence>
<keyword evidence="5" id="KW-1185">Reference proteome</keyword>
<dbReference type="Proteomes" id="UP000184031">
    <property type="component" value="Unassembled WGS sequence"/>
</dbReference>
<evidence type="ECO:0000313" key="3">
    <source>
        <dbReference type="EMBL" id="SHK02476.1"/>
    </source>
</evidence>
<feature type="transmembrane region" description="Helical" evidence="1">
    <location>
        <begin position="35"/>
        <end position="52"/>
    </location>
</feature>
<dbReference type="STRING" id="1055723.SAMN05216293_0019"/>
<evidence type="ECO:0000313" key="5">
    <source>
        <dbReference type="Proteomes" id="UP000198940"/>
    </source>
</evidence>
<protein>
    <submittedName>
        <fullName evidence="3">Uncharacterized protein</fullName>
    </submittedName>
</protein>
<organism evidence="3 4">
    <name type="scientific">Flagellimonas taeanensis</name>
    <dbReference type="NCBI Taxonomy" id="1005926"/>
    <lineage>
        <taxon>Bacteria</taxon>
        <taxon>Pseudomonadati</taxon>
        <taxon>Bacteroidota</taxon>
        <taxon>Flavobacteriia</taxon>
        <taxon>Flavobacteriales</taxon>
        <taxon>Flavobacteriaceae</taxon>
        <taxon>Flagellimonas</taxon>
    </lineage>
</organism>
<sequence length="189" mass="22749">MILPESRSPFLCGKNRYLGGMKIRNLFYIEKMDKWDFYSILIYLIITLIIYFDSYGLITRNIVLFYSYLTPLCLYLFNYKSLRKFNVWVIWFFISLFHIILYHEISGIPKYMFYRGPASNSLKFTWLFLLLFQLLRIVSIKFQRLELVAPNKGSLDIWDNRKLTFIDNICFVIFGAVFIFMGIVDYLFN</sequence>
<feature type="transmembrane region" description="Helical" evidence="1">
    <location>
        <begin position="58"/>
        <end position="78"/>
    </location>
</feature>
<evidence type="ECO:0000256" key="1">
    <source>
        <dbReference type="SAM" id="Phobius"/>
    </source>
</evidence>
<reference evidence="3 4" key="1">
    <citation type="submission" date="2016-11" db="EMBL/GenBank/DDBJ databases">
        <authorList>
            <person name="Varghese N."/>
            <person name="Submissions S."/>
        </authorList>
    </citation>
    <scope>NUCLEOTIDE SEQUENCE [LARGE SCALE GENOMIC DNA]</scope>
    <source>
        <strain evidence="3 4">CGMCC 1.12174</strain>
        <strain evidence="2 5">DSM 26351</strain>
    </source>
</reference>
<feature type="transmembrane region" description="Helical" evidence="1">
    <location>
        <begin position="85"/>
        <end position="103"/>
    </location>
</feature>
<dbReference type="EMBL" id="FRAT01000001">
    <property type="protein sequence ID" value="SHK02476.1"/>
    <property type="molecule type" value="Genomic_DNA"/>
</dbReference>
<keyword evidence="1" id="KW-1133">Transmembrane helix</keyword>
<gene>
    <name evidence="2" type="ORF">SAMN04487891_10119</name>
    <name evidence="3" type="ORF">SAMN05216293_0019</name>
</gene>
<comment type="caution">
    <text evidence="3">The sequence shown here is derived from an EMBL/GenBank/DDBJ whole genome shotgun (WGS) entry which is preliminary data.</text>
</comment>
<dbReference type="EMBL" id="FOKU01000001">
    <property type="protein sequence ID" value="SFB66298.1"/>
    <property type="molecule type" value="Genomic_DNA"/>
</dbReference>
<accession>A0A1M6P3J3</accession>
<evidence type="ECO:0000313" key="4">
    <source>
        <dbReference type="Proteomes" id="UP000184031"/>
    </source>
</evidence>